<comment type="subcellular location">
    <subcellularLocation>
        <location evidence="1 8">Cell outer membrane</location>
        <topology evidence="1 8">Multi-pass membrane protein</topology>
    </subcellularLocation>
</comment>
<evidence type="ECO:0000256" key="6">
    <source>
        <dbReference type="ARBA" id="ARBA00023136"/>
    </source>
</evidence>
<dbReference type="AlphaFoldDB" id="A0A1I0NFW1"/>
<feature type="domain" description="TonB-dependent receptor plug" evidence="11">
    <location>
        <begin position="119"/>
        <end position="226"/>
    </location>
</feature>
<evidence type="ECO:0000259" key="10">
    <source>
        <dbReference type="Pfam" id="PF00593"/>
    </source>
</evidence>
<dbReference type="Gene3D" id="2.60.40.1120">
    <property type="entry name" value="Carboxypeptidase-like, regulatory domain"/>
    <property type="match status" value="1"/>
</dbReference>
<gene>
    <name evidence="12" type="ORF">SAMN04487850_1206</name>
</gene>
<evidence type="ECO:0000256" key="1">
    <source>
        <dbReference type="ARBA" id="ARBA00004571"/>
    </source>
</evidence>
<dbReference type="SUPFAM" id="SSF49464">
    <property type="entry name" value="Carboxypeptidase regulatory domain-like"/>
    <property type="match status" value="1"/>
</dbReference>
<dbReference type="EMBL" id="FOIQ01000002">
    <property type="protein sequence ID" value="SEW00138.1"/>
    <property type="molecule type" value="Genomic_DNA"/>
</dbReference>
<keyword evidence="13" id="KW-1185">Reference proteome</keyword>
<feature type="domain" description="TonB-dependent receptor-like beta-barrel" evidence="10">
    <location>
        <begin position="395"/>
        <end position="974"/>
    </location>
</feature>
<keyword evidence="3 8" id="KW-1134">Transmembrane beta strand</keyword>
<evidence type="ECO:0000259" key="11">
    <source>
        <dbReference type="Pfam" id="PF07715"/>
    </source>
</evidence>
<reference evidence="12 13" key="1">
    <citation type="submission" date="2016-10" db="EMBL/GenBank/DDBJ databases">
        <authorList>
            <person name="de Groot N.N."/>
        </authorList>
    </citation>
    <scope>NUCLEOTIDE SEQUENCE [LARGE SCALE GENOMIC DNA]</scope>
    <source>
        <strain evidence="12 13">TC2-24</strain>
    </source>
</reference>
<evidence type="ECO:0000256" key="2">
    <source>
        <dbReference type="ARBA" id="ARBA00022448"/>
    </source>
</evidence>
<dbReference type="Gene3D" id="2.40.170.20">
    <property type="entry name" value="TonB-dependent receptor, beta-barrel domain"/>
    <property type="match status" value="1"/>
</dbReference>
<dbReference type="GO" id="GO:0009279">
    <property type="term" value="C:cell outer membrane"/>
    <property type="evidence" value="ECO:0007669"/>
    <property type="project" value="UniProtKB-SubCell"/>
</dbReference>
<accession>A0A1I0NFW1</accession>
<dbReference type="FunFam" id="2.60.40.1120:FF:000003">
    <property type="entry name" value="Outer membrane protein Omp121"/>
    <property type="match status" value="1"/>
</dbReference>
<sequence length="1017" mass="111923">MRMILNLKQGIQKALFFVFFLFCSTVMVAQNKVSGIVQDATGEPLIGVSILEVGTNNGTVTDIDGKFSLTVNRGAKISFSYVGYTPQTLAATNSMTVVMQEDSKLLNEVVVVGYGTMRRKDVTSSITTVKSEDLNKGVFTDPASMLQGKVAGLTVTTSGDPSGTPSITLRGASSLRTGDAMQPYYVIDGIPGVDISMVAPDDIESIDVLRDASATAIYGSKAANGVIIITTKSGQEGKTNVTYNGYVAFDNVLKTLDMASASQLRSSGLIGAEQDGGGDTDWQDEVLRTGFSHNHNVSISGGNAKTKYMGSVNYMNREGVVRGTGMNRVNARSLLTTKILKDRLELSLGLNAMQGKHKGVPMSGGGSSNSGKSVLDAMNYYSPTNPVKNADGTWYESYVGSANYNPLSMIYEDGNENEWKRLQFITKASMKIVEGLVWHVNYSYDSGQNTYSWYQTHQTQMEKGYNGRAHRDTYLRHNQTFETYGNYDVTLNKVHKLGLMAGYSWEERTNGDGFGVTVNNFYNDVTGFWNLRYANNINGITDVTGSSKATIRNISFYGRANYSFNSRYMLQATIRRDGSSVFGADHKWGTFPSVSAAWNITEEDFMKNQSVFDQLKLRVGYGVSGNAMGFGAYDAIATYGLNSNSFEYILPDGTKYTMYGIEAQNNPNPDLKWERTSMLNIGLDFAFLGGRINGSIEYYNKKTSDLIWNYAVSTSVYPLNWIRANVGDITNNGVEFTINAIPVKTKDFQWQTTLNLSHNRNTVDKLSNSTYSVDYVDYGNPNIGGIASNADVQRIMEGEPLGTFWTYRHAGYDTNGNSVFYVGDLEKHKDGEGKIQPDTYQDADGNWVTSNPGYDDKANCGNAQPKLVYGWSNTLNYKNWSLTAFFQGVLGNKILNATKAHYSFQGHLAGGKNVLAEMVNDKKWQADANAHIPGDNYIENGSYLRLSTLTLGYTFKELGGWAQSMQLYATCNNLLTITGYSGIDPEVNLGGLDPGIDYRETFYPHTRSFIIGAKINF</sequence>
<evidence type="ECO:0000256" key="9">
    <source>
        <dbReference type="RuleBase" id="RU003357"/>
    </source>
</evidence>
<keyword evidence="5 9" id="KW-0798">TonB box</keyword>
<comment type="similarity">
    <text evidence="8 9">Belongs to the TonB-dependent receptor family.</text>
</comment>
<dbReference type="NCBIfam" id="TIGR04057">
    <property type="entry name" value="SusC_RagA_signa"/>
    <property type="match status" value="1"/>
</dbReference>
<dbReference type="InterPro" id="IPR008969">
    <property type="entry name" value="CarboxyPept-like_regulatory"/>
</dbReference>
<proteinExistence type="inferred from homology"/>
<dbReference type="InterPro" id="IPR012910">
    <property type="entry name" value="Plug_dom"/>
</dbReference>
<dbReference type="InterPro" id="IPR000531">
    <property type="entry name" value="Beta-barrel_TonB"/>
</dbReference>
<dbReference type="NCBIfam" id="TIGR04056">
    <property type="entry name" value="OMP_RagA_SusC"/>
    <property type="match status" value="1"/>
</dbReference>
<keyword evidence="4 8" id="KW-0812">Transmembrane</keyword>
<evidence type="ECO:0000256" key="4">
    <source>
        <dbReference type="ARBA" id="ARBA00022692"/>
    </source>
</evidence>
<keyword evidence="2 8" id="KW-0813">Transport</keyword>
<evidence type="ECO:0000313" key="13">
    <source>
        <dbReference type="Proteomes" id="UP000199373"/>
    </source>
</evidence>
<evidence type="ECO:0000256" key="8">
    <source>
        <dbReference type="PROSITE-ProRule" id="PRU01360"/>
    </source>
</evidence>
<evidence type="ECO:0000256" key="3">
    <source>
        <dbReference type="ARBA" id="ARBA00022452"/>
    </source>
</evidence>
<dbReference type="InterPro" id="IPR039426">
    <property type="entry name" value="TonB-dep_rcpt-like"/>
</dbReference>
<dbReference type="Proteomes" id="UP000199373">
    <property type="component" value="Unassembled WGS sequence"/>
</dbReference>
<keyword evidence="6 8" id="KW-0472">Membrane</keyword>
<evidence type="ECO:0000256" key="5">
    <source>
        <dbReference type="ARBA" id="ARBA00023077"/>
    </source>
</evidence>
<dbReference type="InterPro" id="IPR037066">
    <property type="entry name" value="Plug_dom_sf"/>
</dbReference>
<dbReference type="Pfam" id="PF13715">
    <property type="entry name" value="CarbopepD_reg_2"/>
    <property type="match status" value="1"/>
</dbReference>
<name>A0A1I0NFW1_9BACT</name>
<dbReference type="SUPFAM" id="SSF56935">
    <property type="entry name" value="Porins"/>
    <property type="match status" value="1"/>
</dbReference>
<evidence type="ECO:0000313" key="12">
    <source>
        <dbReference type="EMBL" id="SEW00138.1"/>
    </source>
</evidence>
<protein>
    <submittedName>
        <fullName evidence="12">Iron complex outermembrane recepter protein</fullName>
    </submittedName>
</protein>
<keyword evidence="7 8" id="KW-0998">Cell outer membrane</keyword>
<dbReference type="InterPro" id="IPR023997">
    <property type="entry name" value="TonB-dep_OMP_SusC/RagA_CS"/>
</dbReference>
<dbReference type="Gene3D" id="2.170.130.10">
    <property type="entry name" value="TonB-dependent receptor, plug domain"/>
    <property type="match status" value="1"/>
</dbReference>
<dbReference type="InterPro" id="IPR036942">
    <property type="entry name" value="Beta-barrel_TonB_sf"/>
</dbReference>
<dbReference type="Pfam" id="PF07715">
    <property type="entry name" value="Plug"/>
    <property type="match status" value="1"/>
</dbReference>
<dbReference type="RefSeq" id="WP_091915344.1">
    <property type="nucleotide sequence ID" value="NZ_FOIQ01000002.1"/>
</dbReference>
<evidence type="ECO:0000256" key="7">
    <source>
        <dbReference type="ARBA" id="ARBA00023237"/>
    </source>
</evidence>
<dbReference type="InterPro" id="IPR023996">
    <property type="entry name" value="TonB-dep_OMP_SusC/RagA"/>
</dbReference>
<organism evidence="12 13">
    <name type="scientific">Prevotella aff. ruminicola Tc2-24</name>
    <dbReference type="NCBI Taxonomy" id="81582"/>
    <lineage>
        <taxon>Bacteria</taxon>
        <taxon>Pseudomonadati</taxon>
        <taxon>Bacteroidota</taxon>
        <taxon>Bacteroidia</taxon>
        <taxon>Bacteroidales</taxon>
        <taxon>Prevotellaceae</taxon>
        <taxon>Prevotella</taxon>
    </lineage>
</organism>
<dbReference type="PROSITE" id="PS52016">
    <property type="entry name" value="TONB_DEPENDENT_REC_3"/>
    <property type="match status" value="1"/>
</dbReference>
<dbReference type="Pfam" id="PF00593">
    <property type="entry name" value="TonB_dep_Rec_b-barrel"/>
    <property type="match status" value="1"/>
</dbReference>